<name>A0ABR0LHV8_9PEZI</name>
<dbReference type="PANTHER" id="PTHR43622">
    <property type="entry name" value="3-DEHYDROQUINATE SYNTHASE"/>
    <property type="match status" value="1"/>
</dbReference>
<evidence type="ECO:0000256" key="1">
    <source>
        <dbReference type="ARBA" id="ARBA00022723"/>
    </source>
</evidence>
<gene>
    <name evidence="5" type="primary">ARO1_10</name>
    <name evidence="5" type="ORF">LTR16_011931</name>
</gene>
<comment type="caution">
    <text evidence="5">The sequence shown here is derived from an EMBL/GenBank/DDBJ whole genome shotgun (WGS) entry which is preliminary data.</text>
</comment>
<feature type="transmembrane region" description="Helical" evidence="3">
    <location>
        <begin position="112"/>
        <end position="133"/>
    </location>
</feature>
<evidence type="ECO:0000256" key="3">
    <source>
        <dbReference type="SAM" id="Phobius"/>
    </source>
</evidence>
<dbReference type="Proteomes" id="UP001357485">
    <property type="component" value="Unassembled WGS sequence"/>
</dbReference>
<feature type="non-terminal residue" evidence="5">
    <location>
        <position position="138"/>
    </location>
</feature>
<accession>A0ABR0LHV8</accession>
<evidence type="ECO:0000259" key="4">
    <source>
        <dbReference type="Pfam" id="PF01761"/>
    </source>
</evidence>
<dbReference type="InterPro" id="IPR050071">
    <property type="entry name" value="Dehydroquinate_synthase"/>
</dbReference>
<sequence>MDGDGLQSGPTHVSILGEESIVVDYGLWRNFVAKDLLNNLPSSTYVLITDTNIGSLYVPGFKESFESEVSKQQSRARLLTYEIPPGESSKSRSTKGDVEDWLLSQGCTRDTVIVALGGGVIGDMIGFVAATYMRGIRF</sequence>
<evidence type="ECO:0000256" key="2">
    <source>
        <dbReference type="ARBA" id="ARBA00023027"/>
    </source>
</evidence>
<dbReference type="SUPFAM" id="SSF56796">
    <property type="entry name" value="Dehydroquinate synthase-like"/>
    <property type="match status" value="1"/>
</dbReference>
<feature type="domain" description="3-dehydroquinate synthase N-terminal" evidence="4">
    <location>
        <begin position="81"/>
        <end position="138"/>
    </location>
</feature>
<keyword evidence="2" id="KW-0520">NAD</keyword>
<dbReference type="InterPro" id="IPR030960">
    <property type="entry name" value="DHQS/DOIS_N"/>
</dbReference>
<proteinExistence type="predicted"/>
<organism evidence="5 6">
    <name type="scientific">Cryomyces antarcticus</name>
    <dbReference type="NCBI Taxonomy" id="329879"/>
    <lineage>
        <taxon>Eukaryota</taxon>
        <taxon>Fungi</taxon>
        <taxon>Dikarya</taxon>
        <taxon>Ascomycota</taxon>
        <taxon>Pezizomycotina</taxon>
        <taxon>Dothideomycetes</taxon>
        <taxon>Dothideomycetes incertae sedis</taxon>
        <taxon>Cryomyces</taxon>
    </lineage>
</organism>
<keyword evidence="3" id="KW-1133">Transmembrane helix</keyword>
<keyword evidence="3" id="KW-0812">Transmembrane</keyword>
<dbReference type="EMBL" id="JAVRRA010020304">
    <property type="protein sequence ID" value="KAK5168473.1"/>
    <property type="molecule type" value="Genomic_DNA"/>
</dbReference>
<dbReference type="PANTHER" id="PTHR43622:SF1">
    <property type="entry name" value="3-DEHYDROQUINATE SYNTHASE"/>
    <property type="match status" value="1"/>
</dbReference>
<evidence type="ECO:0000313" key="6">
    <source>
        <dbReference type="Proteomes" id="UP001357485"/>
    </source>
</evidence>
<protein>
    <submittedName>
        <fullName evidence="5">3-dehydroquinate dehydratase (3-dehydroquinase)</fullName>
    </submittedName>
</protein>
<reference evidence="5 6" key="1">
    <citation type="submission" date="2023-08" db="EMBL/GenBank/DDBJ databases">
        <title>Black Yeasts Isolated from many extreme environments.</title>
        <authorList>
            <person name="Coleine C."/>
            <person name="Stajich J.E."/>
            <person name="Selbmann L."/>
        </authorList>
    </citation>
    <scope>NUCLEOTIDE SEQUENCE [LARGE SCALE GENOMIC DNA]</scope>
    <source>
        <strain evidence="5 6">CCFEE 536</strain>
    </source>
</reference>
<evidence type="ECO:0000313" key="5">
    <source>
        <dbReference type="EMBL" id="KAK5168473.1"/>
    </source>
</evidence>
<dbReference type="Pfam" id="PF01761">
    <property type="entry name" value="DHQ_synthase"/>
    <property type="match status" value="1"/>
</dbReference>
<dbReference type="Gene3D" id="3.40.50.1970">
    <property type="match status" value="1"/>
</dbReference>
<keyword evidence="1" id="KW-0479">Metal-binding</keyword>
<keyword evidence="6" id="KW-1185">Reference proteome</keyword>
<keyword evidence="3" id="KW-0472">Membrane</keyword>